<dbReference type="Pfam" id="PF15120">
    <property type="entry name" value="SPACA9"/>
    <property type="match status" value="1"/>
</dbReference>
<dbReference type="InterPro" id="IPR027818">
    <property type="entry name" value="SPACA9"/>
</dbReference>
<accession>A0A7L1AXN8</accession>
<organism evidence="2 3">
    <name type="scientific">Gymnorhina tibicen</name>
    <name type="common">Australian magpie</name>
    <name type="synonym">Cracticus tibicen</name>
    <dbReference type="NCBI Taxonomy" id="9132"/>
    <lineage>
        <taxon>Eukaryota</taxon>
        <taxon>Metazoa</taxon>
        <taxon>Chordata</taxon>
        <taxon>Craniata</taxon>
        <taxon>Vertebrata</taxon>
        <taxon>Euteleostomi</taxon>
        <taxon>Archelosauria</taxon>
        <taxon>Archosauria</taxon>
        <taxon>Dinosauria</taxon>
        <taxon>Saurischia</taxon>
        <taxon>Theropoda</taxon>
        <taxon>Coelurosauria</taxon>
        <taxon>Aves</taxon>
        <taxon>Neognathae</taxon>
        <taxon>Neoaves</taxon>
        <taxon>Telluraves</taxon>
        <taxon>Australaves</taxon>
        <taxon>Passeriformes</taxon>
        <taxon>Artamidae</taxon>
        <taxon>Gymnorhina</taxon>
    </lineage>
</organism>
<dbReference type="PANTHER" id="PTHR32455:SF1">
    <property type="entry name" value="SPERM ACROSOME-ASSOCIATED PROTEIN 9"/>
    <property type="match status" value="1"/>
</dbReference>
<dbReference type="GO" id="GO:0036126">
    <property type="term" value="C:sperm flagellum"/>
    <property type="evidence" value="ECO:0007669"/>
    <property type="project" value="TreeGrafter"/>
</dbReference>
<feature type="non-terminal residue" evidence="2">
    <location>
        <position position="226"/>
    </location>
</feature>
<feature type="region of interest" description="Disordered" evidence="1">
    <location>
        <begin position="207"/>
        <end position="226"/>
    </location>
</feature>
<comment type="caution">
    <text evidence="2">The sequence shown here is derived from an EMBL/GenBank/DDBJ whole genome shotgun (WGS) entry which is preliminary data.</text>
</comment>
<dbReference type="Proteomes" id="UP000579941">
    <property type="component" value="Unassembled WGS sequence"/>
</dbReference>
<keyword evidence="3" id="KW-1185">Reference proteome</keyword>
<dbReference type="GO" id="GO:0001669">
    <property type="term" value="C:acrosomal vesicle"/>
    <property type="evidence" value="ECO:0007669"/>
    <property type="project" value="TreeGrafter"/>
</dbReference>
<dbReference type="EMBL" id="VXAZ01006109">
    <property type="protein sequence ID" value="NXM45569.1"/>
    <property type="molecule type" value="Genomic_DNA"/>
</dbReference>
<name>A0A7L1AXN8_GYMTI</name>
<proteinExistence type="predicted"/>
<dbReference type="AlphaFoldDB" id="A0A7L1AXN8"/>
<dbReference type="PANTHER" id="PTHR32455">
    <property type="entry name" value="SPERM ACROSOME-ASSOCIATED PROTEIN 9"/>
    <property type="match status" value="1"/>
</dbReference>
<evidence type="ECO:0000256" key="1">
    <source>
        <dbReference type="SAM" id="MobiDB-lite"/>
    </source>
</evidence>
<gene>
    <name evidence="2" type="primary">Spaca9</name>
    <name evidence="2" type="ORF">GYMTIB_R09637</name>
</gene>
<sequence>MNEVVETLRKIEQNYKLFQQQQFSFVRALEHTREEAHDLIRPVSSITQVQCYKDHHCYNSTDRRVLNMFISICNDLRNLCQKLETLHPGDSVSNSLLEKCKVLLNDSNDFTAIRATYPHGVVNYLSLEEARHRYGGVVSLIPIVIDSMTEWITYMKRHVLYKVSRGRAPSKKEAPISQTPPAVRLAAPASVSNKRTVRLQEKDFQTYLAENQRPQQKAPWRPPGKH</sequence>
<reference evidence="2 3" key="1">
    <citation type="submission" date="2019-09" db="EMBL/GenBank/DDBJ databases">
        <title>Bird 10,000 Genomes (B10K) Project - Family phase.</title>
        <authorList>
            <person name="Zhang G."/>
        </authorList>
    </citation>
    <scope>NUCLEOTIDE SEQUENCE [LARGE SCALE GENOMIC DNA]</scope>
    <source>
        <strain evidence="2">B10K-DU-002-05</strain>
        <tissue evidence="2">Muscle</tissue>
    </source>
</reference>
<evidence type="ECO:0000313" key="3">
    <source>
        <dbReference type="Proteomes" id="UP000579941"/>
    </source>
</evidence>
<dbReference type="GO" id="GO:0097546">
    <property type="term" value="C:ciliary base"/>
    <property type="evidence" value="ECO:0007669"/>
    <property type="project" value="TreeGrafter"/>
</dbReference>
<evidence type="ECO:0000313" key="2">
    <source>
        <dbReference type="EMBL" id="NXM45569.1"/>
    </source>
</evidence>
<feature type="region of interest" description="Disordered" evidence="1">
    <location>
        <begin position="169"/>
        <end position="190"/>
    </location>
</feature>
<protein>
    <submittedName>
        <fullName evidence="2">SACA9 protein</fullName>
    </submittedName>
</protein>
<feature type="non-terminal residue" evidence="2">
    <location>
        <position position="1"/>
    </location>
</feature>